<feature type="compositionally biased region" description="Basic and acidic residues" evidence="1">
    <location>
        <begin position="171"/>
        <end position="180"/>
    </location>
</feature>
<evidence type="ECO:0000256" key="1">
    <source>
        <dbReference type="SAM" id="MobiDB-lite"/>
    </source>
</evidence>
<organism evidence="2 3">
    <name type="scientific">Ascobolus immersus RN42</name>
    <dbReference type="NCBI Taxonomy" id="1160509"/>
    <lineage>
        <taxon>Eukaryota</taxon>
        <taxon>Fungi</taxon>
        <taxon>Dikarya</taxon>
        <taxon>Ascomycota</taxon>
        <taxon>Pezizomycotina</taxon>
        <taxon>Pezizomycetes</taxon>
        <taxon>Pezizales</taxon>
        <taxon>Ascobolaceae</taxon>
        <taxon>Ascobolus</taxon>
    </lineage>
</organism>
<name>A0A3N4I054_ASCIM</name>
<dbReference type="Proteomes" id="UP000275078">
    <property type="component" value="Unassembled WGS sequence"/>
</dbReference>
<protein>
    <submittedName>
        <fullName evidence="2">Uncharacterized protein</fullName>
    </submittedName>
</protein>
<accession>A0A3N4I054</accession>
<proteinExistence type="predicted"/>
<sequence>MVTGELRFTLTTYEQATLKKKKLTVRTYYCTNNGRRLRHEISERPTDADKGRVVTGDLIVWTGPRQHPEKQYVQIREMSGNIDTENGRTELDNLREQQKYDGFRSPYTKGGYKTTSTVPVHKITYGEIHEREFSACITVLPYMSKKNFNTLKGTITRYTQVAFESVYVSPHTKEPPREQSTKSSISIYPQPGHLRPQNKST</sequence>
<dbReference type="AlphaFoldDB" id="A0A3N4I054"/>
<keyword evidence="3" id="KW-1185">Reference proteome</keyword>
<dbReference type="EMBL" id="ML119724">
    <property type="protein sequence ID" value="RPA77581.1"/>
    <property type="molecule type" value="Genomic_DNA"/>
</dbReference>
<gene>
    <name evidence="2" type="ORF">BJ508DRAFT_310047</name>
</gene>
<evidence type="ECO:0000313" key="3">
    <source>
        <dbReference type="Proteomes" id="UP000275078"/>
    </source>
</evidence>
<evidence type="ECO:0000313" key="2">
    <source>
        <dbReference type="EMBL" id="RPA77581.1"/>
    </source>
</evidence>
<feature type="region of interest" description="Disordered" evidence="1">
    <location>
        <begin position="170"/>
        <end position="201"/>
    </location>
</feature>
<reference evidence="2 3" key="1">
    <citation type="journal article" date="2018" name="Nat. Ecol. Evol.">
        <title>Pezizomycetes genomes reveal the molecular basis of ectomycorrhizal truffle lifestyle.</title>
        <authorList>
            <person name="Murat C."/>
            <person name="Payen T."/>
            <person name="Noel B."/>
            <person name="Kuo A."/>
            <person name="Morin E."/>
            <person name="Chen J."/>
            <person name="Kohler A."/>
            <person name="Krizsan K."/>
            <person name="Balestrini R."/>
            <person name="Da Silva C."/>
            <person name="Montanini B."/>
            <person name="Hainaut M."/>
            <person name="Levati E."/>
            <person name="Barry K.W."/>
            <person name="Belfiori B."/>
            <person name="Cichocki N."/>
            <person name="Clum A."/>
            <person name="Dockter R.B."/>
            <person name="Fauchery L."/>
            <person name="Guy J."/>
            <person name="Iotti M."/>
            <person name="Le Tacon F."/>
            <person name="Lindquist E.A."/>
            <person name="Lipzen A."/>
            <person name="Malagnac F."/>
            <person name="Mello A."/>
            <person name="Molinier V."/>
            <person name="Miyauchi S."/>
            <person name="Poulain J."/>
            <person name="Riccioni C."/>
            <person name="Rubini A."/>
            <person name="Sitrit Y."/>
            <person name="Splivallo R."/>
            <person name="Traeger S."/>
            <person name="Wang M."/>
            <person name="Zifcakova L."/>
            <person name="Wipf D."/>
            <person name="Zambonelli A."/>
            <person name="Paolocci F."/>
            <person name="Nowrousian M."/>
            <person name="Ottonello S."/>
            <person name="Baldrian P."/>
            <person name="Spatafora J.W."/>
            <person name="Henrissat B."/>
            <person name="Nagy L.G."/>
            <person name="Aury J.M."/>
            <person name="Wincker P."/>
            <person name="Grigoriev I.V."/>
            <person name="Bonfante P."/>
            <person name="Martin F.M."/>
        </authorList>
    </citation>
    <scope>NUCLEOTIDE SEQUENCE [LARGE SCALE GENOMIC DNA]</scope>
    <source>
        <strain evidence="2 3">RN42</strain>
    </source>
</reference>